<dbReference type="Proteomes" id="UP001152749">
    <property type="component" value="Chromosome"/>
</dbReference>
<sequence length="1010" mass="117855">MKKQLKYIDGNSDKFWKIEVTGSQFTVTYGKNGTSGTTQTKTFSTDEECLKTAEKLLAEKIKKGYSETGEVAVDTKVKTAKSINTDELLKEYDKIIQSNNSDLLLPFLKEKSKGNVEVLKKHIKKYRRQWQTGTITIWWKQKDIITLSAIALFDKTDINSWDEVIELLNEIEQKPQVLDVLLWAKPTWLESFILDKSKRESWRIINYPNLRKLEEHNLIQFNPELYALSLSEISGYCNRDKGIQKTVIITQLLNDKTAYKRDIPELFNYETDFYHEYFHNKSQNENFRWITIYKSLLEEKKMDRTFFIENAIQIQTKEWNKELKSFFRKMIDEFNVTADELILQQEKIFPLLHYSYPPITSYGMELVKQIYDHTKFKTKSFLEWLEPMMMRSDCKAAIKNVLPILEKLSKTNPKLSAAITSIIANVYVIADLNLQERATKIITKIGNVKDKALKEKLSSYVTLMQGNIKFDLTPFLDQDALIVDDTSFEEYTYNPKKELLLTEEVTLPKDWNAILFQFGNFISSDETLDTEIVLNTYITQKDLFPVDYNVQLQPYAKQLQKKYFESAHKNYVNGFLQHKIVNIEDKFDGRYKYNLRSRTLALIRPLVEKVQQKIDSNSVLPLLSFPSHKPYWVAPKVLLERIIAYQKTNEEIDFVDLAVAIARMPRENVEEAIPLLDQIKGELQSLLSFCLGINEKIELNTISLSSKELPEEGKENQETVILALWAVAARTFYPNAAFPEFENTYLKDIPFVVSPFNPEVKINEQWNKAKNFISKKTDQTYDWLRLRFSEPSYFQLPSNYLLYTLDIYNGKHGTSLLYKVESVYYWHSLTPQNSDALGLNLLRSCSTTSGSQEELRGFLNLISRPEFQFSDTTLLLYACCFFQKKKELRLLASEQLINLVEKQNIDIYRFAQKQAFLVSKSYGSFIHMASSIITLKDISSFHNSALFQFYNAFFAHLELQELPRNFKKLVENYVDVLIKTNQKPSAQAITFFEQWKDNASLKSLIKQILK</sequence>
<dbReference type="Pfam" id="PF05406">
    <property type="entry name" value="WGR"/>
    <property type="match status" value="1"/>
</dbReference>
<dbReference type="EMBL" id="OX336425">
    <property type="protein sequence ID" value="CAI2769069.1"/>
    <property type="molecule type" value="Genomic_DNA"/>
</dbReference>
<dbReference type="PANTHER" id="PTHR30634">
    <property type="entry name" value="OUTER MEMBRANE LOLAB LIPOPROTEIN INSERTION APPARATUS"/>
    <property type="match status" value="1"/>
</dbReference>
<dbReference type="Gene3D" id="2.20.140.10">
    <property type="entry name" value="WGR domain"/>
    <property type="match status" value="1"/>
</dbReference>
<dbReference type="InterPro" id="IPR056726">
    <property type="entry name" value="DUF7824"/>
</dbReference>
<dbReference type="PROSITE" id="PS51977">
    <property type="entry name" value="WGR"/>
    <property type="match status" value="1"/>
</dbReference>
<reference evidence="2" key="1">
    <citation type="submission" date="2022-09" db="EMBL/GenBank/DDBJ databases">
        <authorList>
            <person name="Duchaud E."/>
        </authorList>
    </citation>
    <scope>NUCLEOTIDE SEQUENCE</scope>
    <source>
        <strain evidence="2">TRV642</strain>
    </source>
</reference>
<dbReference type="SMART" id="SM00773">
    <property type="entry name" value="WGR"/>
    <property type="match status" value="1"/>
</dbReference>
<dbReference type="PANTHER" id="PTHR30634:SF13">
    <property type="entry name" value="PROTEIN YEHF"/>
    <property type="match status" value="1"/>
</dbReference>
<proteinExistence type="predicted"/>
<dbReference type="InterPro" id="IPR049809">
    <property type="entry name" value="YehF/YfeS-like_WGR"/>
</dbReference>
<organism evidence="2 3">
    <name type="scientific">Flavobacterium collinsii</name>
    <dbReference type="NCBI Taxonomy" id="1114861"/>
    <lineage>
        <taxon>Bacteria</taxon>
        <taxon>Pseudomonadati</taxon>
        <taxon>Bacteroidota</taxon>
        <taxon>Flavobacteriia</taxon>
        <taxon>Flavobacteriales</taxon>
        <taxon>Flavobacteriaceae</taxon>
        <taxon>Flavobacterium</taxon>
    </lineage>
</organism>
<dbReference type="SUPFAM" id="SSF142921">
    <property type="entry name" value="WGR domain-like"/>
    <property type="match status" value="1"/>
</dbReference>
<dbReference type="CDD" id="cd07996">
    <property type="entry name" value="WGR_MMR_like"/>
    <property type="match status" value="1"/>
</dbReference>
<dbReference type="RefSeq" id="WP_263361533.1">
    <property type="nucleotide sequence ID" value="NZ_OX336425.1"/>
</dbReference>
<accession>A0A9W4X515</accession>
<evidence type="ECO:0000313" key="3">
    <source>
        <dbReference type="Proteomes" id="UP001152749"/>
    </source>
</evidence>
<protein>
    <submittedName>
        <fullName evidence="2">WGR domain-containing protein</fullName>
    </submittedName>
</protein>
<dbReference type="InterPro" id="IPR050458">
    <property type="entry name" value="LolB"/>
</dbReference>
<dbReference type="Pfam" id="PF20103">
    <property type="entry name" value="DUF6493"/>
    <property type="match status" value="1"/>
</dbReference>
<dbReference type="InterPro" id="IPR036930">
    <property type="entry name" value="WGR_dom_sf"/>
</dbReference>
<dbReference type="Pfam" id="PF25149">
    <property type="entry name" value="DUF7825"/>
    <property type="match status" value="1"/>
</dbReference>
<dbReference type="InterPro" id="IPR045472">
    <property type="entry name" value="DUF6493"/>
</dbReference>
<dbReference type="AlphaFoldDB" id="A0A9W4X515"/>
<evidence type="ECO:0000259" key="1">
    <source>
        <dbReference type="PROSITE" id="PS51977"/>
    </source>
</evidence>
<gene>
    <name evidence="2" type="ORF">TRV642_4408</name>
</gene>
<dbReference type="KEGG" id="fcs:TRV642_4408"/>
<dbReference type="InterPro" id="IPR008893">
    <property type="entry name" value="WGR_domain"/>
</dbReference>
<feature type="domain" description="WGR" evidence="1">
    <location>
        <begin position="1"/>
        <end position="82"/>
    </location>
</feature>
<name>A0A9W4X515_9FLAO</name>
<dbReference type="Pfam" id="PF25148">
    <property type="entry name" value="DUF7824"/>
    <property type="match status" value="1"/>
</dbReference>
<dbReference type="InterPro" id="IPR056727">
    <property type="entry name" value="DUF7825"/>
</dbReference>
<evidence type="ECO:0000313" key="2">
    <source>
        <dbReference type="EMBL" id="CAI2769069.1"/>
    </source>
</evidence>